<dbReference type="GO" id="GO:0006044">
    <property type="term" value="P:N-acetylglucosamine metabolic process"/>
    <property type="evidence" value="ECO:0007669"/>
    <property type="project" value="TreeGrafter"/>
</dbReference>
<accession>A0A318JU94</accession>
<dbReference type="EMBL" id="QJKF01000022">
    <property type="protein sequence ID" value="PXX54917.1"/>
    <property type="molecule type" value="Genomic_DNA"/>
</dbReference>
<keyword evidence="2" id="KW-1185">Reference proteome</keyword>
<reference evidence="1 2" key="1">
    <citation type="submission" date="2018-05" db="EMBL/GenBank/DDBJ databases">
        <title>Genomic Encyclopedia of Type Strains, Phase IV (KMG-IV): sequencing the most valuable type-strain genomes for metagenomic binning, comparative biology and taxonomic classification.</title>
        <authorList>
            <person name="Goeker M."/>
        </authorList>
    </citation>
    <scope>NUCLEOTIDE SEQUENCE [LARGE SCALE GENOMIC DNA]</scope>
    <source>
        <strain evidence="1 2">DSM 44704</strain>
    </source>
</reference>
<dbReference type="AlphaFoldDB" id="A0A318JU94"/>
<dbReference type="PANTHER" id="PTHR10704">
    <property type="entry name" value="CARBOHYDRATE SULFOTRANSFERASE"/>
    <property type="match status" value="1"/>
</dbReference>
<protein>
    <submittedName>
        <fullName evidence="1">Sulfotransferase family protein</fullName>
    </submittedName>
</protein>
<dbReference type="GO" id="GO:0006790">
    <property type="term" value="P:sulfur compound metabolic process"/>
    <property type="evidence" value="ECO:0007669"/>
    <property type="project" value="TreeGrafter"/>
</dbReference>
<dbReference type="InterPro" id="IPR027417">
    <property type="entry name" value="P-loop_NTPase"/>
</dbReference>
<dbReference type="Proteomes" id="UP000247569">
    <property type="component" value="Unassembled WGS sequence"/>
</dbReference>
<evidence type="ECO:0000313" key="1">
    <source>
        <dbReference type="EMBL" id="PXX54917.1"/>
    </source>
</evidence>
<comment type="caution">
    <text evidence="1">The sequence shown here is derived from an EMBL/GenBank/DDBJ whole genome shotgun (WGS) entry which is preliminary data.</text>
</comment>
<dbReference type="PANTHER" id="PTHR10704:SF44">
    <property type="entry name" value="LD35051P-RELATED"/>
    <property type="match status" value="1"/>
</dbReference>
<keyword evidence="1" id="KW-0808">Transferase</keyword>
<dbReference type="OrthoDB" id="663914at2"/>
<evidence type="ECO:0000313" key="2">
    <source>
        <dbReference type="Proteomes" id="UP000247569"/>
    </source>
</evidence>
<dbReference type="RefSeq" id="WP_040742766.1">
    <property type="nucleotide sequence ID" value="NZ_QJKF01000022.1"/>
</dbReference>
<dbReference type="Gene3D" id="3.40.50.300">
    <property type="entry name" value="P-loop containing nucleotide triphosphate hydrolases"/>
    <property type="match status" value="1"/>
</dbReference>
<sequence length="296" mass="33380">MVTVLYITGMMRCGSTFLGNVLNELPRTTHLGERYFLYKNALSGGGTNNLCGCGEPLVDCAMWKSLLHRRGGDAEAVWRYQQAHHRTRHTLARTLDPRPANIATDAAAEVYDHIAEVGGSRLIVDSSKAPGEVPDLARRADVDLRVLHLVRDPRAAVASYSNVKSYLEPMPWWRTVGYWTAFNSASELLRVSVPRDRFLQFKYEWFVAHPHRALRTVLDFVGMSDQWPVVQELVSTDNTVRLHGNHTVTGNPDRLRTGEVAITDTRGWRSMNRLTRVATAISAQPAMSRYGYWETV</sequence>
<dbReference type="GO" id="GO:0001517">
    <property type="term" value="F:N-acetylglucosamine 6-O-sulfotransferase activity"/>
    <property type="evidence" value="ECO:0007669"/>
    <property type="project" value="TreeGrafter"/>
</dbReference>
<dbReference type="SUPFAM" id="SSF52540">
    <property type="entry name" value="P-loop containing nucleoside triphosphate hydrolases"/>
    <property type="match status" value="1"/>
</dbReference>
<organism evidence="1 2">
    <name type="scientific">Nocardia tenerifensis</name>
    <dbReference type="NCBI Taxonomy" id="228006"/>
    <lineage>
        <taxon>Bacteria</taxon>
        <taxon>Bacillati</taxon>
        <taxon>Actinomycetota</taxon>
        <taxon>Actinomycetes</taxon>
        <taxon>Mycobacteriales</taxon>
        <taxon>Nocardiaceae</taxon>
        <taxon>Nocardia</taxon>
    </lineage>
</organism>
<dbReference type="InterPro" id="IPR051135">
    <property type="entry name" value="Gal/GlcNAc/GalNAc_ST"/>
</dbReference>
<gene>
    <name evidence="1" type="ORF">DFR70_12258</name>
</gene>
<name>A0A318JU94_9NOCA</name>
<dbReference type="Pfam" id="PF13469">
    <property type="entry name" value="Sulfotransfer_3"/>
    <property type="match status" value="1"/>
</dbReference>
<proteinExistence type="predicted"/>